<dbReference type="Pfam" id="PF24545">
    <property type="entry name" value="Ig_TPPC8_1st"/>
    <property type="match status" value="1"/>
</dbReference>
<evidence type="ECO:0000259" key="3">
    <source>
        <dbReference type="Pfam" id="PF24545"/>
    </source>
</evidence>
<organism evidence="4 5">
    <name type="scientific">Psophocarpus tetragonolobus</name>
    <name type="common">Winged bean</name>
    <name type="synonym">Dolichos tetragonolobus</name>
    <dbReference type="NCBI Taxonomy" id="3891"/>
    <lineage>
        <taxon>Eukaryota</taxon>
        <taxon>Viridiplantae</taxon>
        <taxon>Streptophyta</taxon>
        <taxon>Embryophyta</taxon>
        <taxon>Tracheophyta</taxon>
        <taxon>Spermatophyta</taxon>
        <taxon>Magnoliopsida</taxon>
        <taxon>eudicotyledons</taxon>
        <taxon>Gunneridae</taxon>
        <taxon>Pentapetalae</taxon>
        <taxon>rosids</taxon>
        <taxon>fabids</taxon>
        <taxon>Fabales</taxon>
        <taxon>Fabaceae</taxon>
        <taxon>Papilionoideae</taxon>
        <taxon>50 kb inversion clade</taxon>
        <taxon>NPAAA clade</taxon>
        <taxon>indigoferoid/millettioid clade</taxon>
        <taxon>Phaseoleae</taxon>
        <taxon>Psophocarpus</taxon>
    </lineage>
</organism>
<dbReference type="InterPro" id="IPR011990">
    <property type="entry name" value="TPR-like_helical_dom_sf"/>
</dbReference>
<accession>A0AAN9SNH8</accession>
<reference evidence="4 5" key="1">
    <citation type="submission" date="2024-01" db="EMBL/GenBank/DDBJ databases">
        <title>The genomes of 5 underutilized Papilionoideae crops provide insights into root nodulation and disease resistanc.</title>
        <authorList>
            <person name="Jiang F."/>
        </authorList>
    </citation>
    <scope>NUCLEOTIDE SEQUENCE [LARGE SCALE GENOMIC DNA]</scope>
    <source>
        <strain evidence="4">DUOXIRENSHENG_FW03</strain>
        <tissue evidence="4">Leaves</tissue>
    </source>
</reference>
<name>A0AAN9SNH8_PSOTE</name>
<sequence>MFNGEDTLVIRSGSLNVLVKSVVEGKGQREEKLAGCRVKSEVCIVGSRIPQIPIDPICLASILVREEKRGYHMNNAMDPATTPLGQMLLEEITPVVMILSTPSVEDASLKNGLSFLHTLTPFCSFDNIDVPVRTASDQPYRLHKFKLRLFYASDVRRPDLKVAKDQLKQVITEAGDKEFSAFSSDVPQINHQLSSSSEYQNTPSWFRFLNKELVRVASFSDHEAFDHPVICLLAVSSKDEQPINKFVDLFNSNKLPTLFSDGAMDPKISRRYLLVHDNQDGPMDRASKILTEMRSTFGASDCSLLCINSSLDAPIKHKDNPWASYITDSPTPSQDVGCFLNIDDINEIKDLMQDLSSKHIIPNMEQKIRVLNQQVSATRKGFKNQIKNLWWRKGKEDGADSLNGPTYNFNSIESQIRVLGDYAFMLRDYELALSNYRLISTDYKIDKAWKRYAGVQEMMGLTYFMLDQSRKEAEYCMENAFNTYLKLGSLGQLNATRCGLWWIEMLKARDQYNEAATVYFRICGEDILHSAVMLEQASYCYLLSKPSMLRKYGFHLVLSGEQYKKCDQIKHAIRTYRSALSVFRGTTWSYINDHVHFHIGQWYASLGMYDVAVKHMMEILACSHQSKTTQQLFLGDFLQIVKKTGRMFEVTKLQLPVINISSLKVIFEDYRTFGSPSAAITREGLWRSLEEEMLPSFSAAKSNWLELQSKLISKKHSQSNVCVAGEAVRVNIEFKNPLQISIPISGVTLVCKYSASTDEVRSDENESSVEKDNEVDHFRNMSSDNSAFMVSEVDFLLGGGETTMIQLSVTPRAEGTLEILGVRWKLSGTIVGFHNFELGQPKKNIINGRRKTEHLPNEKFKFMVIKSIPKLQGSVHPLPGKAYAGDLRQLVLELRNPSEFPVKNLKMKISHPRFLIIGKEGKLKSDFPACLRKKTDSVQSDVYANLNIMSDTVFLFPEGTSVQGETPFLWPLWFRAAVPGDISLYLSIYYEMEDVTSVIKYRTLRLHYNVQVLPSLDVSFQISPSRLRLQEFLVRLDVVNKTSSESFQVYQLSSVGHHWEISLLQAPDTIFPSQSLMAGQAISCFFTLKKSRRFSTLEDNLSTLPVRNDVGLLPESCEDLVYNINCAPLVNFHHYERLQQEVSHEGDLNTVDFVLISRPLKSNADPGLFDPPHIMSHHACQFSTASTGPISWLVDGPQTLHHDFSASFCEISLKMHIYNSAGVTTFVRIDTLDSAGNGGHMNSVNVVQSATTDNQPGWHDITPANEVKVTSNVLETQPGKALSLESVSSYIWSGASSTHLYIEAMSSAEIPLQICVFSPGTYDLSNYVLNWKLPSDGNGDSETRQHSGKCQGYKYYLTVLQSTREVSK</sequence>
<dbReference type="Pfam" id="PF24542">
    <property type="entry name" value="Ig_TPPC8_C"/>
    <property type="match status" value="1"/>
</dbReference>
<evidence type="ECO:0000313" key="4">
    <source>
        <dbReference type="EMBL" id="KAK7396773.1"/>
    </source>
</evidence>
<evidence type="ECO:0000259" key="1">
    <source>
        <dbReference type="Pfam" id="PF24542"/>
    </source>
</evidence>
<protein>
    <recommendedName>
        <fullName evidence="6">Trafficking protein particle complex subunit 8</fullName>
    </recommendedName>
</protein>
<dbReference type="PANTHER" id="PTHR12975:SF6">
    <property type="entry name" value="TRAFFICKING PROTEIN PARTICLE COMPLEX SUBUNIT 8"/>
    <property type="match status" value="1"/>
</dbReference>
<dbReference type="InterPro" id="IPR057651">
    <property type="entry name" value="Ig_TPPC8_C"/>
</dbReference>
<evidence type="ECO:0000313" key="5">
    <source>
        <dbReference type="Proteomes" id="UP001386955"/>
    </source>
</evidence>
<dbReference type="InterPro" id="IPR058541">
    <property type="entry name" value="Ig_TPPC8_1st"/>
</dbReference>
<feature type="domain" description="TPPC8 C-terminal Ig-like" evidence="1">
    <location>
        <begin position="1268"/>
        <end position="1326"/>
    </location>
</feature>
<dbReference type="Pfam" id="PF24544">
    <property type="entry name" value="Ig_TPPC8_2nd"/>
    <property type="match status" value="1"/>
</dbReference>
<dbReference type="SUPFAM" id="SSF48452">
    <property type="entry name" value="TPR-like"/>
    <property type="match status" value="1"/>
</dbReference>
<feature type="domain" description="TPPC8 first Ig-like" evidence="3">
    <location>
        <begin position="684"/>
        <end position="830"/>
    </location>
</feature>
<dbReference type="PANTHER" id="PTHR12975">
    <property type="entry name" value="TRANSPORT PROTEIN TRAPP"/>
    <property type="match status" value="1"/>
</dbReference>
<proteinExistence type="predicted"/>
<dbReference type="GO" id="GO:1990072">
    <property type="term" value="C:TRAPPIII protein complex"/>
    <property type="evidence" value="ECO:0007669"/>
    <property type="project" value="TreeGrafter"/>
</dbReference>
<dbReference type="InterPro" id="IPR058538">
    <property type="entry name" value="Ig_TPPC8_2nd"/>
</dbReference>
<dbReference type="EMBL" id="JAYMYS010000004">
    <property type="protein sequence ID" value="KAK7396773.1"/>
    <property type="molecule type" value="Genomic_DNA"/>
</dbReference>
<comment type="caution">
    <text evidence="4">The sequence shown here is derived from an EMBL/GenBank/DDBJ whole genome shotgun (WGS) entry which is preliminary data.</text>
</comment>
<evidence type="ECO:0000259" key="2">
    <source>
        <dbReference type="Pfam" id="PF24544"/>
    </source>
</evidence>
<gene>
    <name evidence="4" type="ORF">VNO78_17931</name>
</gene>
<feature type="domain" description="TPPC8 second Ig-like" evidence="2">
    <location>
        <begin position="885"/>
        <end position="1004"/>
    </location>
</feature>
<dbReference type="InterPro" id="IPR024420">
    <property type="entry name" value="TRAPP_III_complex_Trs85"/>
</dbReference>
<dbReference type="Gene3D" id="1.25.40.10">
    <property type="entry name" value="Tetratricopeptide repeat domain"/>
    <property type="match status" value="1"/>
</dbReference>
<keyword evidence="5" id="KW-1185">Reference proteome</keyword>
<evidence type="ECO:0008006" key="6">
    <source>
        <dbReference type="Google" id="ProtNLM"/>
    </source>
</evidence>
<dbReference type="Proteomes" id="UP001386955">
    <property type="component" value="Unassembled WGS sequence"/>
</dbReference>
<dbReference type="Pfam" id="PF12739">
    <property type="entry name" value="TRAPPC-Trs85"/>
    <property type="match status" value="1"/>
</dbReference>